<dbReference type="GO" id="GO:0012505">
    <property type="term" value="C:endomembrane system"/>
    <property type="evidence" value="ECO:0007669"/>
    <property type="project" value="UniProtKB-SubCell"/>
</dbReference>
<name>A0A058Z898_FONAL</name>
<evidence type="ECO:0000313" key="8">
    <source>
        <dbReference type="EMBL" id="KCV70148.1"/>
    </source>
</evidence>
<feature type="compositionally biased region" description="Acidic residues" evidence="6">
    <location>
        <begin position="711"/>
        <end position="774"/>
    </location>
</feature>
<dbReference type="InterPro" id="IPR026739">
    <property type="entry name" value="AP_beta"/>
</dbReference>
<evidence type="ECO:0000256" key="3">
    <source>
        <dbReference type="ARBA" id="ARBA00022448"/>
    </source>
</evidence>
<comment type="subcellular location">
    <subcellularLocation>
        <location evidence="1">Endomembrane system</location>
    </subcellularLocation>
</comment>
<dbReference type="OrthoDB" id="10254310at2759"/>
<sequence length="855" mass="92671">MACQRTRSAAGDHPPRSSVIAAFLRICPERLDLLHPHFRRLCLTLIDVDEWGQVYIIDLLMRYSRVYFPKPHMPEMAKTPLAKPKRAATANDSDDSQDDDASSSDDDAFAMPAGAAGTVAAIVDPDLRLLLDSLTPLLNSRNAAVIQSVASLYHHVAPENEVGRAARALTRLLSGPRETLFSILQTIKSLAAIRPEPFEPHIRRFFVRHDEPLFIRRLRLEVLASVTSSRTINIVLHELQLMARGRDAAVFFPDVVKNVISQNFQVRKLVYIYLLRYAEQEPDLALLSVNSFQKDLDDSNHVIRALALRVLSSIRVEVIVPIVLLAVKKRITDMSPHVRKAAAHALPKLYSLDPGQKDELIDVLTRMLSDRSTQVIAQPEGRARSLRQLAKLLYRPAPEDQAPAAPPQLSPVSRAALYWLIGTFAEDVPRVAPDVFRCAVIAFPAEDTDAHVRLLTLVLGAKLLARCHGDATATTAPLFTPKVSSRIRGLFAHLLTLARYDVSYDVRDRARFLQALLNACPVDAPMANGDNGEHPLHLKVDPTALQPAAVLARIMLAAPGATRAGSGASPLPGESPDVAALARALQDVSLNDDGSLSAEVAAAGLVLGSLSRLVGHRVTGYLPLPNWPTSPPPPSSVRDVLVPTGPAMGGEVVNNLTGMGSGPVGARGGSGLRAGATAPAGLHPAVKAAARKAPIRHDQSALDAFLASSSDEYDTEEDDEEESDGYDSEESDGYDSEESDGYDSEESDGYDSEESDGYDSDDEEDESDDEEGDNLLDLSAPAAGANHRDYFAMSSEGESGSEYDDESDGQGHAQASHWGNGSDEGSYDEEESDEGSYDEEESDEESEEESDEEEE</sequence>
<dbReference type="SUPFAM" id="SSF48371">
    <property type="entry name" value="ARM repeat"/>
    <property type="match status" value="2"/>
</dbReference>
<dbReference type="EMBL" id="KB932205">
    <property type="protein sequence ID" value="KCV70148.1"/>
    <property type="molecule type" value="Genomic_DNA"/>
</dbReference>
<accession>A0A058Z898</accession>
<dbReference type="GeneID" id="20528332"/>
<dbReference type="PANTHER" id="PTHR11134">
    <property type="entry name" value="ADAPTOR COMPLEX SUBUNIT BETA FAMILY MEMBER"/>
    <property type="match status" value="1"/>
</dbReference>
<dbReference type="InterPro" id="IPR002553">
    <property type="entry name" value="Clathrin/coatomer_adapt-like_N"/>
</dbReference>
<dbReference type="AlphaFoldDB" id="A0A058Z898"/>
<evidence type="ECO:0000256" key="5">
    <source>
        <dbReference type="ARBA" id="ARBA00023136"/>
    </source>
</evidence>
<organism evidence="8">
    <name type="scientific">Fonticula alba</name>
    <name type="common">Slime mold</name>
    <dbReference type="NCBI Taxonomy" id="691883"/>
    <lineage>
        <taxon>Eukaryota</taxon>
        <taxon>Rotosphaerida</taxon>
        <taxon>Fonticulaceae</taxon>
        <taxon>Fonticula</taxon>
    </lineage>
</organism>
<comment type="similarity">
    <text evidence="2">Belongs to the adaptor complexes large subunit family.</text>
</comment>
<dbReference type="STRING" id="691883.A0A058Z898"/>
<dbReference type="InterPro" id="IPR016024">
    <property type="entry name" value="ARM-type_fold"/>
</dbReference>
<protein>
    <recommendedName>
        <fullName evidence="7">Clathrin/coatomer adaptor adaptin-like N-terminal domain-containing protein</fullName>
    </recommendedName>
</protein>
<feature type="compositionally biased region" description="Gly residues" evidence="6">
    <location>
        <begin position="659"/>
        <end position="672"/>
    </location>
</feature>
<keyword evidence="4" id="KW-0653">Protein transport</keyword>
<feature type="compositionally biased region" description="Acidic residues" evidence="6">
    <location>
        <begin position="825"/>
        <end position="855"/>
    </location>
</feature>
<keyword evidence="9" id="KW-1185">Reference proteome</keyword>
<evidence type="ECO:0000256" key="2">
    <source>
        <dbReference type="ARBA" id="ARBA00006613"/>
    </source>
</evidence>
<dbReference type="InterPro" id="IPR011989">
    <property type="entry name" value="ARM-like"/>
</dbReference>
<dbReference type="GO" id="GO:0030123">
    <property type="term" value="C:AP-3 adaptor complex"/>
    <property type="evidence" value="ECO:0007669"/>
    <property type="project" value="InterPro"/>
</dbReference>
<dbReference type="eggNOG" id="KOG1060">
    <property type="taxonomic scope" value="Eukaryota"/>
</dbReference>
<feature type="region of interest" description="Disordered" evidence="6">
    <location>
        <begin position="77"/>
        <end position="108"/>
    </location>
</feature>
<gene>
    <name evidence="8" type="ORF">H696_03607</name>
</gene>
<proteinExistence type="inferred from homology"/>
<keyword evidence="5" id="KW-0472">Membrane</keyword>
<dbReference type="Pfam" id="PF01602">
    <property type="entry name" value="Adaptin_N"/>
    <property type="match status" value="1"/>
</dbReference>
<dbReference type="Proteomes" id="UP000030693">
    <property type="component" value="Unassembled WGS sequence"/>
</dbReference>
<dbReference type="GO" id="GO:0006886">
    <property type="term" value="P:intracellular protein transport"/>
    <property type="evidence" value="ECO:0007669"/>
    <property type="project" value="InterPro"/>
</dbReference>
<dbReference type="GO" id="GO:0016192">
    <property type="term" value="P:vesicle-mediated transport"/>
    <property type="evidence" value="ECO:0007669"/>
    <property type="project" value="InterPro"/>
</dbReference>
<feature type="domain" description="Clathrin/coatomer adaptor adaptin-like N-terminal" evidence="7">
    <location>
        <begin position="239"/>
        <end position="377"/>
    </location>
</feature>
<evidence type="ECO:0000256" key="6">
    <source>
        <dbReference type="SAM" id="MobiDB-lite"/>
    </source>
</evidence>
<evidence type="ECO:0000256" key="1">
    <source>
        <dbReference type="ARBA" id="ARBA00004308"/>
    </source>
</evidence>
<reference evidence="8" key="1">
    <citation type="submission" date="2013-04" db="EMBL/GenBank/DDBJ databases">
        <title>The Genome Sequence of Fonticula alba ATCC 38817.</title>
        <authorList>
            <consortium name="The Broad Institute Genomics Platform"/>
            <person name="Russ C."/>
            <person name="Cuomo C."/>
            <person name="Burger G."/>
            <person name="Gray M.W."/>
            <person name="Holland P.W.H."/>
            <person name="King N."/>
            <person name="Lang F.B.F."/>
            <person name="Roger A.J."/>
            <person name="Ruiz-Trillo I."/>
            <person name="Brown M."/>
            <person name="Walker B."/>
            <person name="Young S."/>
            <person name="Zeng Q."/>
            <person name="Gargeya S."/>
            <person name="Fitzgerald M."/>
            <person name="Haas B."/>
            <person name="Abouelleil A."/>
            <person name="Allen A.W."/>
            <person name="Alvarado L."/>
            <person name="Arachchi H.M."/>
            <person name="Berlin A.M."/>
            <person name="Chapman S.B."/>
            <person name="Gainer-Dewar J."/>
            <person name="Goldberg J."/>
            <person name="Griggs A."/>
            <person name="Gujja S."/>
            <person name="Hansen M."/>
            <person name="Howarth C."/>
            <person name="Imamovic A."/>
            <person name="Ireland A."/>
            <person name="Larimer J."/>
            <person name="McCowan C."/>
            <person name="Murphy C."/>
            <person name="Pearson M."/>
            <person name="Poon T.W."/>
            <person name="Priest M."/>
            <person name="Roberts A."/>
            <person name="Saif S."/>
            <person name="Shea T."/>
            <person name="Sisk P."/>
            <person name="Sykes S."/>
            <person name="Wortman J."/>
            <person name="Nusbaum C."/>
            <person name="Birren B."/>
        </authorList>
    </citation>
    <scope>NUCLEOTIDE SEQUENCE [LARGE SCALE GENOMIC DNA]</scope>
    <source>
        <strain evidence="8">ATCC 38817</strain>
    </source>
</reference>
<evidence type="ECO:0000256" key="4">
    <source>
        <dbReference type="ARBA" id="ARBA00022927"/>
    </source>
</evidence>
<keyword evidence="3" id="KW-0813">Transport</keyword>
<feature type="compositionally biased region" description="Acidic residues" evidence="6">
    <location>
        <begin position="799"/>
        <end position="808"/>
    </location>
</feature>
<evidence type="ECO:0000313" key="9">
    <source>
        <dbReference type="Proteomes" id="UP000030693"/>
    </source>
</evidence>
<feature type="region of interest" description="Disordered" evidence="6">
    <location>
        <begin position="652"/>
        <end position="676"/>
    </location>
</feature>
<feature type="compositionally biased region" description="Acidic residues" evidence="6">
    <location>
        <begin position="92"/>
        <end position="108"/>
    </location>
</feature>
<dbReference type="Gene3D" id="1.25.10.10">
    <property type="entry name" value="Leucine-rich Repeat Variant"/>
    <property type="match status" value="3"/>
</dbReference>
<feature type="region of interest" description="Disordered" evidence="6">
    <location>
        <begin position="707"/>
        <end position="855"/>
    </location>
</feature>
<evidence type="ECO:0000259" key="7">
    <source>
        <dbReference type="Pfam" id="PF01602"/>
    </source>
</evidence>
<dbReference type="RefSeq" id="XP_009495754.1">
    <property type="nucleotide sequence ID" value="XM_009497479.1"/>
</dbReference>